<organism evidence="5">
    <name type="scientific">Rhipicephalus appendiculatus</name>
    <name type="common">Brown ear tick</name>
    <dbReference type="NCBI Taxonomy" id="34631"/>
    <lineage>
        <taxon>Eukaryota</taxon>
        <taxon>Metazoa</taxon>
        <taxon>Ecdysozoa</taxon>
        <taxon>Arthropoda</taxon>
        <taxon>Chelicerata</taxon>
        <taxon>Arachnida</taxon>
        <taxon>Acari</taxon>
        <taxon>Parasitiformes</taxon>
        <taxon>Ixodida</taxon>
        <taxon>Ixodoidea</taxon>
        <taxon>Ixodidae</taxon>
        <taxon>Rhipicephalinae</taxon>
        <taxon>Rhipicephalus</taxon>
        <taxon>Rhipicephalus</taxon>
    </lineage>
</organism>
<feature type="compositionally biased region" description="Basic and acidic residues" evidence="3">
    <location>
        <begin position="94"/>
        <end position="103"/>
    </location>
</feature>
<feature type="compositionally biased region" description="Polar residues" evidence="3">
    <location>
        <begin position="146"/>
        <end position="155"/>
    </location>
</feature>
<reference evidence="5" key="1">
    <citation type="journal article" date="2016" name="Ticks Tick Borne Dis.">
        <title>De novo assembly and annotation of the salivary gland transcriptome of Rhipicephalus appendiculatus male and female ticks during blood feeding.</title>
        <authorList>
            <person name="de Castro M.H."/>
            <person name="de Klerk D."/>
            <person name="Pienaar R."/>
            <person name="Latif A.A."/>
            <person name="Rees D.J."/>
            <person name="Mans B.J."/>
        </authorList>
    </citation>
    <scope>NUCLEOTIDE SEQUENCE</scope>
    <source>
        <tissue evidence="5">Salivary glands</tissue>
    </source>
</reference>
<dbReference type="EMBL" id="GEDV01010447">
    <property type="protein sequence ID" value="JAP78110.1"/>
    <property type="molecule type" value="Transcribed_RNA"/>
</dbReference>
<keyword evidence="2" id="KW-0964">Secreted</keyword>
<dbReference type="Pfam" id="PF07771">
    <property type="entry name" value="TSGP1"/>
    <property type="match status" value="1"/>
</dbReference>
<evidence type="ECO:0000256" key="3">
    <source>
        <dbReference type="SAM" id="MobiDB-lite"/>
    </source>
</evidence>
<evidence type="ECO:0000256" key="4">
    <source>
        <dbReference type="SAM" id="SignalP"/>
    </source>
</evidence>
<evidence type="ECO:0000256" key="2">
    <source>
        <dbReference type="ARBA" id="ARBA00022525"/>
    </source>
</evidence>
<feature type="signal peptide" evidence="4">
    <location>
        <begin position="1"/>
        <end position="20"/>
    </location>
</feature>
<protein>
    <submittedName>
        <fullName evidence="5">Basic tail secreted protein</fullName>
    </submittedName>
</protein>
<keyword evidence="4" id="KW-0732">Signal</keyword>
<dbReference type="AlphaFoldDB" id="A0A131YI19"/>
<evidence type="ECO:0000256" key="1">
    <source>
        <dbReference type="ARBA" id="ARBA00004613"/>
    </source>
</evidence>
<dbReference type="InterPro" id="IPR011694">
    <property type="entry name" value="Ixonnexin-like"/>
</dbReference>
<evidence type="ECO:0000313" key="5">
    <source>
        <dbReference type="EMBL" id="JAP78110.1"/>
    </source>
</evidence>
<proteinExistence type="predicted"/>
<feature type="region of interest" description="Disordered" evidence="3">
    <location>
        <begin position="94"/>
        <end position="155"/>
    </location>
</feature>
<accession>A0A131YI19</accession>
<sequence length="155" mass="17664">MFHVRLLWVVLLQVFHSSTAATIVNCPPGNATDTAPVKHCNYYCGQTPDGTWRMGYYVNGTACEYEYEDKKGICAEVGGYPGCYWHNDPDVKEFFKSKPERPKTPKKPKKKKPKNSTTTTKRPKKEKPKKPKKSSKKTKKTNKPSGQTLPDQPQW</sequence>
<name>A0A131YI19_RHIAP</name>
<dbReference type="GO" id="GO:0005576">
    <property type="term" value="C:extracellular region"/>
    <property type="evidence" value="ECO:0007669"/>
    <property type="project" value="UniProtKB-SubCell"/>
</dbReference>
<feature type="compositionally biased region" description="Basic residues" evidence="3">
    <location>
        <begin position="121"/>
        <end position="142"/>
    </location>
</feature>
<feature type="chain" id="PRO_5007285314" evidence="4">
    <location>
        <begin position="21"/>
        <end position="155"/>
    </location>
</feature>
<feature type="compositionally biased region" description="Basic residues" evidence="3">
    <location>
        <begin position="104"/>
        <end position="114"/>
    </location>
</feature>
<comment type="subcellular location">
    <subcellularLocation>
        <location evidence="1">Secreted</location>
    </subcellularLocation>
</comment>